<protein>
    <submittedName>
        <fullName evidence="1">Uncharacterized protein</fullName>
    </submittedName>
</protein>
<reference evidence="1 2" key="1">
    <citation type="submission" date="2020-01" db="EMBL/GenBank/DDBJ databases">
        <title>Draft genome sequence of Cand. Neptunochlamydia vexilliferae K9.</title>
        <authorList>
            <person name="Schulz F."/>
            <person name="Koestlbacher S."/>
            <person name="Wascher F."/>
            <person name="Pizzetti I."/>
            <person name="Horn M."/>
        </authorList>
    </citation>
    <scope>NUCLEOTIDE SEQUENCE [LARGE SCALE GENOMIC DNA]</scope>
    <source>
        <strain evidence="1 2">K9</strain>
    </source>
</reference>
<dbReference type="RefSeq" id="WP_194847094.1">
    <property type="nucleotide sequence ID" value="NZ_JAAEJV010000004.1"/>
</dbReference>
<dbReference type="Proteomes" id="UP001194714">
    <property type="component" value="Unassembled WGS sequence"/>
</dbReference>
<name>A0ABS0AZA0_9BACT</name>
<proteinExistence type="predicted"/>
<evidence type="ECO:0000313" key="2">
    <source>
        <dbReference type="Proteomes" id="UP001194714"/>
    </source>
</evidence>
<sequence length="108" mass="11470">MVTEINDSVENFDAYNVEEEQGSSWNGRHVTLTAGNNAPNIVLCGENCSAHGDYSFDMNIGEDGLEVEGEVGISSEDRDVRFSVQGGVDVDKDGNANASGGIHLEGSF</sequence>
<organism evidence="1 2">
    <name type="scientific">Candidatus Neptunichlamydia vexilliferae</name>
    <dbReference type="NCBI Taxonomy" id="1651774"/>
    <lineage>
        <taxon>Bacteria</taxon>
        <taxon>Pseudomonadati</taxon>
        <taxon>Chlamydiota</taxon>
        <taxon>Chlamydiia</taxon>
        <taxon>Parachlamydiales</taxon>
        <taxon>Simkaniaceae</taxon>
        <taxon>Candidatus Neptunichlamydia</taxon>
    </lineage>
</organism>
<accession>A0ABS0AZA0</accession>
<comment type="caution">
    <text evidence="1">The sequence shown here is derived from an EMBL/GenBank/DDBJ whole genome shotgun (WGS) entry which is preliminary data.</text>
</comment>
<dbReference type="EMBL" id="JAAEJV010000004">
    <property type="protein sequence ID" value="MBF5058806.1"/>
    <property type="molecule type" value="Genomic_DNA"/>
</dbReference>
<evidence type="ECO:0000313" key="1">
    <source>
        <dbReference type="EMBL" id="MBF5058806.1"/>
    </source>
</evidence>
<gene>
    <name evidence="1" type="ORF">NEPTK9_000305</name>
</gene>
<keyword evidence="2" id="KW-1185">Reference proteome</keyword>